<evidence type="ECO:0000256" key="6">
    <source>
        <dbReference type="ARBA" id="ARBA00023163"/>
    </source>
</evidence>
<protein>
    <recommendedName>
        <fullName evidence="2">Negative regulator of flagellin synthesis</fullName>
    </recommendedName>
    <alternativeName>
        <fullName evidence="8">Anti-sigma-28 factor</fullName>
    </alternativeName>
</protein>
<feature type="compositionally biased region" description="Polar residues" evidence="9">
    <location>
        <begin position="1"/>
        <end position="15"/>
    </location>
</feature>
<gene>
    <name evidence="12" type="primary">flgM</name>
    <name evidence="11" type="ORF">BGI27_06580</name>
    <name evidence="12" type="ORF">CGU29_07245</name>
</gene>
<evidence type="ECO:0000313" key="12">
    <source>
        <dbReference type="EMBL" id="PAS93584.1"/>
    </source>
</evidence>
<dbReference type="Proteomes" id="UP000216107">
    <property type="component" value="Unassembled WGS sequence"/>
</dbReference>
<evidence type="ECO:0000256" key="1">
    <source>
        <dbReference type="ARBA" id="ARBA00005322"/>
    </source>
</evidence>
<dbReference type="InterPro" id="IPR031316">
    <property type="entry name" value="FlgM_C"/>
</dbReference>
<proteinExistence type="inferred from homology"/>
<dbReference type="RefSeq" id="WP_095524115.1">
    <property type="nucleotide sequence ID" value="NZ_MDUX01000016.1"/>
</dbReference>
<evidence type="ECO:0000256" key="4">
    <source>
        <dbReference type="ARBA" id="ARBA00022795"/>
    </source>
</evidence>
<accession>A0A272ETZ8</accession>
<evidence type="ECO:0000256" key="9">
    <source>
        <dbReference type="SAM" id="MobiDB-lite"/>
    </source>
</evidence>
<keyword evidence="3" id="KW-0678">Repressor</keyword>
<keyword evidence="12" id="KW-0969">Cilium</keyword>
<comment type="similarity">
    <text evidence="1">Belongs to the FlgM family.</text>
</comment>
<evidence type="ECO:0000256" key="7">
    <source>
        <dbReference type="ARBA" id="ARBA00024739"/>
    </source>
</evidence>
<comment type="function">
    <text evidence="7">Responsible for the coupling of flagellin expression to flagellar assembly by preventing expression of the flagellin genes when a component of the middle class of proteins is defective. It negatively regulates flagellar genes by inhibiting the activity of FliA by directly binding to FliA.</text>
</comment>
<feature type="domain" description="Anti-sigma-28 factor FlgM C-terminal" evidence="10">
    <location>
        <begin position="34"/>
        <end position="87"/>
    </location>
</feature>
<evidence type="ECO:0000259" key="10">
    <source>
        <dbReference type="Pfam" id="PF04316"/>
    </source>
</evidence>
<reference evidence="12 13" key="2">
    <citation type="submission" date="2017-07" db="EMBL/GenBank/DDBJ databases">
        <title>Candidatus Dactylopiibacterium carminicum, a nitrogen-fixing symbiont of the cochineal insect Dactylopius coccus and Dactylopius opuntiae (Hemiptera: Coccoidea: Dactylopiidae).</title>
        <authorList>
            <person name="Vera A."/>
        </authorList>
    </citation>
    <scope>NUCLEOTIDE SEQUENCE [LARGE SCALE GENOMIC DNA]</scope>
    <source>
        <strain evidence="12 13">NFDCM</strain>
    </source>
</reference>
<keyword evidence="14" id="KW-1185">Reference proteome</keyword>
<evidence type="ECO:0000313" key="13">
    <source>
        <dbReference type="Proteomes" id="UP000216107"/>
    </source>
</evidence>
<dbReference type="InterPro" id="IPR035890">
    <property type="entry name" value="Anti-sigma-28_factor_FlgM_sf"/>
</dbReference>
<keyword evidence="5" id="KW-0805">Transcription regulation</keyword>
<evidence type="ECO:0000256" key="2">
    <source>
        <dbReference type="ARBA" id="ARBA00017823"/>
    </source>
</evidence>
<evidence type="ECO:0000313" key="14">
    <source>
        <dbReference type="Proteomes" id="UP000623509"/>
    </source>
</evidence>
<dbReference type="GO" id="GO:0044781">
    <property type="term" value="P:bacterial-type flagellum organization"/>
    <property type="evidence" value="ECO:0007669"/>
    <property type="project" value="UniProtKB-KW"/>
</dbReference>
<dbReference type="InterPro" id="IPR007412">
    <property type="entry name" value="FlgM"/>
</dbReference>
<evidence type="ECO:0000256" key="8">
    <source>
        <dbReference type="ARBA" id="ARBA00030117"/>
    </source>
</evidence>
<dbReference type="NCBIfam" id="TIGR03824">
    <property type="entry name" value="FlgM_jcvi"/>
    <property type="match status" value="1"/>
</dbReference>
<dbReference type="EMBL" id="NMRN01000015">
    <property type="protein sequence ID" value="PAS93584.1"/>
    <property type="molecule type" value="Genomic_DNA"/>
</dbReference>
<dbReference type="GO" id="GO:0045892">
    <property type="term" value="P:negative regulation of DNA-templated transcription"/>
    <property type="evidence" value="ECO:0007669"/>
    <property type="project" value="InterPro"/>
</dbReference>
<keyword evidence="6" id="KW-0804">Transcription</keyword>
<dbReference type="OrthoDB" id="5298032at2"/>
<feature type="region of interest" description="Disordered" evidence="9">
    <location>
        <begin position="1"/>
        <end position="36"/>
    </location>
</feature>
<sequence>MKIETNVKSPGSVTSEPRARPTRDAAPTASNGSQVQLSSFASHLQKLEQTIADTPVVDSGKVQEIKEAITQGQFRVNPEKVADGLLDSVRQMLSAQVPST</sequence>
<keyword evidence="4" id="KW-1005">Bacterial flagellum biogenesis</keyword>
<dbReference type="SUPFAM" id="SSF101498">
    <property type="entry name" value="Anti-sigma factor FlgM"/>
    <property type="match status" value="1"/>
</dbReference>
<evidence type="ECO:0000256" key="3">
    <source>
        <dbReference type="ARBA" id="ARBA00022491"/>
    </source>
</evidence>
<organism evidence="12 13">
    <name type="scientific">Candidatus Dactylopiibacterium carminicum</name>
    <dbReference type="NCBI Taxonomy" id="857335"/>
    <lineage>
        <taxon>Bacteria</taxon>
        <taxon>Pseudomonadati</taxon>
        <taxon>Pseudomonadota</taxon>
        <taxon>Betaproteobacteria</taxon>
        <taxon>Rhodocyclales</taxon>
        <taxon>Rhodocyclaceae</taxon>
        <taxon>Candidatus Dactylopiibacterium</taxon>
    </lineage>
</organism>
<dbReference type="Proteomes" id="UP000623509">
    <property type="component" value="Unassembled WGS sequence"/>
</dbReference>
<keyword evidence="12" id="KW-0282">Flagellum</keyword>
<dbReference type="EMBL" id="MDUX01000016">
    <property type="protein sequence ID" value="KAF7599638.1"/>
    <property type="molecule type" value="Genomic_DNA"/>
</dbReference>
<reference evidence="11 14" key="1">
    <citation type="submission" date="2016-08" db="EMBL/GenBank/DDBJ databases">
        <title>Candidatus Dactylopiibacterium carminicum genome sequence.</title>
        <authorList>
            <person name="Ramirez-Puebla S.T."/>
            <person name="Ormeno-Orrillo E."/>
            <person name="Vera-Ponce De Leon A."/>
            <person name="Luis L."/>
            <person name="Sanchez-Flores A."/>
            <person name="Monica R."/>
            <person name="Martinez-Romero E."/>
        </authorList>
    </citation>
    <scope>NUCLEOTIDE SEQUENCE [LARGE SCALE GENOMIC DNA]</scope>
    <source>
        <strain evidence="11">END1</strain>
    </source>
</reference>
<evidence type="ECO:0000256" key="5">
    <source>
        <dbReference type="ARBA" id="ARBA00023015"/>
    </source>
</evidence>
<dbReference type="AlphaFoldDB" id="A0A272ETZ8"/>
<evidence type="ECO:0000313" key="11">
    <source>
        <dbReference type="EMBL" id="KAF7599638.1"/>
    </source>
</evidence>
<comment type="caution">
    <text evidence="12">The sequence shown here is derived from an EMBL/GenBank/DDBJ whole genome shotgun (WGS) entry which is preliminary data.</text>
</comment>
<name>A0A272ETZ8_9RHOO</name>
<dbReference type="Pfam" id="PF04316">
    <property type="entry name" value="FlgM"/>
    <property type="match status" value="1"/>
</dbReference>
<keyword evidence="12" id="KW-0966">Cell projection</keyword>
<dbReference type="Gene3D" id="6.10.140.30">
    <property type="entry name" value="Anti-sigma-28 factor FlgM"/>
    <property type="match status" value="1"/>
</dbReference>